<sequence length="562" mass="61677">MRNKGIGWWCGALIGVANVFGVAASAADIPLVGGLSAQGLEVPFYEELIPPQEGLRTVLSKGRVGLADADGNWVLPPRYGFALVLGPDRYMVWEDMQYGTGPMSGYFKLIRPLHVVDGRGNKLEEAPPITRDLESLYTTPVAGLFRYRAERDGQVTRGVLSADLKVAIPDAEVMDDESILIATADGRRSPWSTEKSSSYAEFMTVKAIYDRDGKLISDQPHLGNVKGQGSGFHQGLAVAYDEASLRLGYIGPDGGWKIKPEFFAATPFYDEVALVVSGRKGKYDYKGLLIDRNGERVASLPAARCYTPAENGRVFAQVSGGDGDDYGYLLDYKGKKVATIAGLFCGDNPRLRWIDAEHFVFGQTVYSANGETVRFGQFPFRYDRVERVDRAKGLLYVRAGADYAPGSLAQLRAMEADLYENTQLRPVGGADWSRLKEPDFHVYSVVRLYADESWQSGTSLDQHLITLAVEVKARDGRSQRDPQLVLATAGCRPTLGMRFIAEGVLVPEDRKKNDFVDYETFKAFIKQKTGAGYVVPSQSGIACDSFRLIDGAIPRPAATPTR</sequence>
<dbReference type="Proteomes" id="UP000282106">
    <property type="component" value="Unassembled WGS sequence"/>
</dbReference>
<name>A0A3N0VGG0_9GAMM</name>
<keyword evidence="2" id="KW-1185">Reference proteome</keyword>
<comment type="caution">
    <text evidence="1">The sequence shown here is derived from an EMBL/GenBank/DDBJ whole genome shotgun (WGS) entry which is preliminary data.</text>
</comment>
<dbReference type="AlphaFoldDB" id="A0A3N0VGG0"/>
<dbReference type="InterPro" id="IPR032774">
    <property type="entry name" value="WG_beta_rep"/>
</dbReference>
<dbReference type="RefSeq" id="WP_123210880.1">
    <property type="nucleotide sequence ID" value="NZ_RJVO01000002.1"/>
</dbReference>
<dbReference type="InParanoid" id="A0A3N0VGG0"/>
<accession>A0A3N0VGG0</accession>
<proteinExistence type="predicted"/>
<dbReference type="Pfam" id="PF14903">
    <property type="entry name" value="WG_beta_rep"/>
    <property type="match status" value="2"/>
</dbReference>
<evidence type="ECO:0000313" key="2">
    <source>
        <dbReference type="Proteomes" id="UP000282106"/>
    </source>
</evidence>
<gene>
    <name evidence="1" type="ORF">ED208_05515</name>
</gene>
<protein>
    <submittedName>
        <fullName evidence="1">WG repeat-containing protein</fullName>
    </submittedName>
</protein>
<reference evidence="1 2" key="1">
    <citation type="submission" date="2018-10" db="EMBL/GenBank/DDBJ databases">
        <authorList>
            <person name="Chen W.-M."/>
        </authorList>
    </citation>
    <scope>NUCLEOTIDE SEQUENCE [LARGE SCALE GENOMIC DNA]</scope>
    <source>
        <strain evidence="1 2">THS-13</strain>
    </source>
</reference>
<organism evidence="1 2">
    <name type="scientific">Stagnimonas aquatica</name>
    <dbReference type="NCBI Taxonomy" id="2689987"/>
    <lineage>
        <taxon>Bacteria</taxon>
        <taxon>Pseudomonadati</taxon>
        <taxon>Pseudomonadota</taxon>
        <taxon>Gammaproteobacteria</taxon>
        <taxon>Nevskiales</taxon>
        <taxon>Nevskiaceae</taxon>
        <taxon>Stagnimonas</taxon>
    </lineage>
</organism>
<dbReference type="EMBL" id="RJVO01000002">
    <property type="protein sequence ID" value="ROH91836.1"/>
    <property type="molecule type" value="Genomic_DNA"/>
</dbReference>
<evidence type="ECO:0000313" key="1">
    <source>
        <dbReference type="EMBL" id="ROH91836.1"/>
    </source>
</evidence>